<proteinExistence type="predicted"/>
<accession>A0A101NLX8</accession>
<dbReference type="PANTHER" id="PTHR37285">
    <property type="entry name" value="SPORE WALL MATURATION PROTEIN DIT1"/>
    <property type="match status" value="1"/>
</dbReference>
<dbReference type="STRING" id="67285.AQI88_17575"/>
<protein>
    <submittedName>
        <fullName evidence="1">Pyoverdine biosynthesis protein PvcA</fullName>
    </submittedName>
</protein>
<reference evidence="1 2" key="1">
    <citation type="submission" date="2015-10" db="EMBL/GenBank/DDBJ databases">
        <title>Draft genome sequence of Streptomyces cellostaticus DSM 40189, type strain for the species Streptomyces cellostaticus.</title>
        <authorList>
            <person name="Ruckert C."/>
            <person name="Winkler A."/>
            <person name="Kalinowski J."/>
            <person name="Kampfer P."/>
            <person name="Glaeser S."/>
        </authorList>
    </citation>
    <scope>NUCLEOTIDE SEQUENCE [LARGE SCALE GENOMIC DNA]</scope>
    <source>
        <strain evidence="1 2">DSM 40189</strain>
    </source>
</reference>
<name>A0A101NLX8_9ACTN</name>
<dbReference type="InterPro" id="IPR017133">
    <property type="entry name" value="PvcA"/>
</dbReference>
<dbReference type="EMBL" id="LMWL01000030">
    <property type="protein sequence ID" value="KUM95427.1"/>
    <property type="molecule type" value="Genomic_DNA"/>
</dbReference>
<dbReference type="OrthoDB" id="860574at2"/>
<gene>
    <name evidence="1" type="ORF">AQI88_17575</name>
</gene>
<dbReference type="PIRSF" id="PIRSF037196">
    <property type="entry name" value="Pyoverdine_chromoph_PvcA"/>
    <property type="match status" value="1"/>
</dbReference>
<organism evidence="1 2">
    <name type="scientific">Streptomyces cellostaticus</name>
    <dbReference type="NCBI Taxonomy" id="67285"/>
    <lineage>
        <taxon>Bacteria</taxon>
        <taxon>Bacillati</taxon>
        <taxon>Actinomycetota</taxon>
        <taxon>Actinomycetes</taxon>
        <taxon>Kitasatosporales</taxon>
        <taxon>Streptomycetaceae</taxon>
        <taxon>Streptomyces</taxon>
    </lineage>
</organism>
<keyword evidence="2" id="KW-1185">Reference proteome</keyword>
<dbReference type="InterPro" id="IPR007817">
    <property type="entry name" value="Isocyanide_synthase_DIT1"/>
</dbReference>
<dbReference type="AlphaFoldDB" id="A0A101NLX8"/>
<dbReference type="Proteomes" id="UP000054241">
    <property type="component" value="Unassembled WGS sequence"/>
</dbReference>
<evidence type="ECO:0000313" key="1">
    <source>
        <dbReference type="EMBL" id="KUM95427.1"/>
    </source>
</evidence>
<dbReference type="RefSeq" id="WP_066999622.1">
    <property type="nucleotide sequence ID" value="NZ_BNDU01000002.1"/>
</dbReference>
<evidence type="ECO:0000313" key="2">
    <source>
        <dbReference type="Proteomes" id="UP000054241"/>
    </source>
</evidence>
<dbReference type="Pfam" id="PF05141">
    <property type="entry name" value="DIT1_PvcA"/>
    <property type="match status" value="1"/>
</dbReference>
<comment type="caution">
    <text evidence="1">The sequence shown here is derived from an EMBL/GenBank/DDBJ whole genome shotgun (WGS) entry which is preliminary data.</text>
</comment>
<sequence length="307" mass="34429">MLLTTAHPTRISTAILRLLLPYHRTTDHAPAPAEAFWHQQRRIAAFVRDGAPVEFTLPGFPCKSPNPAKVLGRLPDQAERLSLRFLNTLCTEIERIYPPGARVVICSDGHVFGDLIRVPDRHIDAYSDELRALIGDLALSRLSVFDLRDIFGALAHDAKRARVHDRYAPPVAALRAQVRSDDPTLALYRGITRFLVEDTADFPGTRSALQRECRERAYGVIQRSRAWGALVAEHHPRAVRLSIHPQPAGAPKFGIRLLDAPDAWTTPWHSAALRRPDGTWTLLPRARAARLGRLVHRDTRPSHFEQG</sequence>
<dbReference type="PANTHER" id="PTHR37285:SF5">
    <property type="entry name" value="SPORE WALL MATURATION PROTEIN DIT1"/>
    <property type="match status" value="1"/>
</dbReference>